<organism evidence="2 3">
    <name type="scientific">Streptoalloteichus tenebrarius (strain ATCC 17920 / DSM 40477 / JCM 4838 / CBS 697.72 / NBRC 16177 / NCIMB 11028 / NRRL B-12390 / A12253. 1 / ISP 5477)</name>
    <name type="common">Streptomyces tenebrarius</name>
    <dbReference type="NCBI Taxonomy" id="1933"/>
    <lineage>
        <taxon>Bacteria</taxon>
        <taxon>Bacillati</taxon>
        <taxon>Actinomycetota</taxon>
        <taxon>Actinomycetes</taxon>
        <taxon>Pseudonocardiales</taxon>
        <taxon>Pseudonocardiaceae</taxon>
        <taxon>Streptoalloteichus</taxon>
    </lineage>
</organism>
<name>A0ABT1HLT0_STRSD</name>
<gene>
    <name evidence="2" type="ORF">LX15_000165</name>
</gene>
<evidence type="ECO:0000256" key="1">
    <source>
        <dbReference type="SAM" id="MobiDB-lite"/>
    </source>
</evidence>
<dbReference type="Proteomes" id="UP001205311">
    <property type="component" value="Unassembled WGS sequence"/>
</dbReference>
<keyword evidence="3" id="KW-1185">Reference proteome</keyword>
<feature type="region of interest" description="Disordered" evidence="1">
    <location>
        <begin position="1"/>
        <end position="48"/>
    </location>
</feature>
<comment type="caution">
    <text evidence="2">The sequence shown here is derived from an EMBL/GenBank/DDBJ whole genome shotgun (WGS) entry which is preliminary data.</text>
</comment>
<dbReference type="EMBL" id="JAMTCP010000001">
    <property type="protein sequence ID" value="MCP2256482.1"/>
    <property type="molecule type" value="Genomic_DNA"/>
</dbReference>
<evidence type="ECO:0000313" key="2">
    <source>
        <dbReference type="EMBL" id="MCP2256482.1"/>
    </source>
</evidence>
<protein>
    <submittedName>
        <fullName evidence="2">Uncharacterized protein</fullName>
    </submittedName>
</protein>
<sequence>MLRRQRRGTSDSSLPRSLVTAVAPRLSRAASRRCRTGPPERPTTVPEE</sequence>
<accession>A0ABT1HLT0</accession>
<evidence type="ECO:0000313" key="3">
    <source>
        <dbReference type="Proteomes" id="UP001205311"/>
    </source>
</evidence>
<reference evidence="2 3" key="1">
    <citation type="submission" date="2022-06" db="EMBL/GenBank/DDBJ databases">
        <title>Genomic Encyclopedia of Archaeal and Bacterial Type Strains, Phase II (KMG-II): from individual species to whole genera.</title>
        <authorList>
            <person name="Goeker M."/>
        </authorList>
    </citation>
    <scope>NUCLEOTIDE SEQUENCE [LARGE SCALE GENOMIC DNA]</scope>
    <source>
        <strain evidence="2 3">DSM 40477</strain>
    </source>
</reference>
<proteinExistence type="predicted"/>